<dbReference type="EMBL" id="LQYG01000092">
    <property type="protein sequence ID" value="KYC60553.1"/>
    <property type="molecule type" value="Genomic_DNA"/>
</dbReference>
<dbReference type="AlphaFoldDB" id="A0A150JTD8"/>
<reference evidence="1 2" key="1">
    <citation type="submission" date="2016-01" db="EMBL/GenBank/DDBJ databases">
        <title>Genome Sequences of Twelve Sporeforming Bacillus Species Isolated from Foods.</title>
        <authorList>
            <person name="Berendsen E.M."/>
            <person name="Wells-Bennik M.H."/>
            <person name="Krawcyk A.O."/>
            <person name="De Jong A."/>
            <person name="Holsappel S."/>
            <person name="Eijlander R.T."/>
            <person name="Kuipers O.P."/>
        </authorList>
    </citation>
    <scope>NUCLEOTIDE SEQUENCE [LARGE SCALE GENOMIC DNA]</scope>
    <source>
        <strain evidence="1 2">B4098</strain>
    </source>
</reference>
<name>A0A150JTD8_HEYCO</name>
<evidence type="ECO:0000313" key="2">
    <source>
        <dbReference type="Proteomes" id="UP000075288"/>
    </source>
</evidence>
<protein>
    <submittedName>
        <fullName evidence="1">Uncharacterized protein</fullName>
    </submittedName>
</protein>
<sequence>MLFLFYMDREGMIKRKNVFLKKIYILVKLFAGRCSLK</sequence>
<proteinExistence type="predicted"/>
<dbReference type="Proteomes" id="UP000075288">
    <property type="component" value="Unassembled WGS sequence"/>
</dbReference>
<gene>
    <name evidence="1" type="ORF">B4098_0609</name>
</gene>
<evidence type="ECO:0000313" key="1">
    <source>
        <dbReference type="EMBL" id="KYC60553.1"/>
    </source>
</evidence>
<accession>A0A150JTD8</accession>
<organism evidence="1 2">
    <name type="scientific">Heyndrickxia coagulans</name>
    <name type="common">Weizmannia coagulans</name>
    <dbReference type="NCBI Taxonomy" id="1398"/>
    <lineage>
        <taxon>Bacteria</taxon>
        <taxon>Bacillati</taxon>
        <taxon>Bacillota</taxon>
        <taxon>Bacilli</taxon>
        <taxon>Bacillales</taxon>
        <taxon>Bacillaceae</taxon>
        <taxon>Heyndrickxia</taxon>
    </lineage>
</organism>
<comment type="caution">
    <text evidence="1">The sequence shown here is derived from an EMBL/GenBank/DDBJ whole genome shotgun (WGS) entry which is preliminary data.</text>
</comment>